<organism evidence="8 9">
    <name type="scientific">Sphingomonas suaedae</name>
    <dbReference type="NCBI Taxonomy" id="2599297"/>
    <lineage>
        <taxon>Bacteria</taxon>
        <taxon>Pseudomonadati</taxon>
        <taxon>Pseudomonadota</taxon>
        <taxon>Alphaproteobacteria</taxon>
        <taxon>Sphingomonadales</taxon>
        <taxon>Sphingomonadaceae</taxon>
        <taxon>Sphingomonas</taxon>
    </lineage>
</organism>
<evidence type="ECO:0000256" key="6">
    <source>
        <dbReference type="ARBA" id="ARBA00023211"/>
    </source>
</evidence>
<comment type="cofactor">
    <cofactor evidence="1">
        <name>Mn(2+)</name>
        <dbReference type="ChEBI" id="CHEBI:29035"/>
    </cofactor>
</comment>
<dbReference type="PANTHER" id="PTHR12992">
    <property type="entry name" value="NUDIX HYDROLASE"/>
    <property type="match status" value="1"/>
</dbReference>
<dbReference type="AlphaFoldDB" id="A0A518RGM4"/>
<dbReference type="OrthoDB" id="9802805at2"/>
<name>A0A518RGM4_9SPHN</name>
<evidence type="ECO:0000256" key="2">
    <source>
        <dbReference type="ARBA" id="ARBA00001946"/>
    </source>
</evidence>
<keyword evidence="9" id="KW-1185">Reference proteome</keyword>
<evidence type="ECO:0000256" key="1">
    <source>
        <dbReference type="ARBA" id="ARBA00001936"/>
    </source>
</evidence>
<dbReference type="InterPro" id="IPR045121">
    <property type="entry name" value="CoAse"/>
</dbReference>
<keyword evidence="6" id="KW-0464">Manganese</keyword>
<dbReference type="PANTHER" id="PTHR12992:SF11">
    <property type="entry name" value="MITOCHONDRIAL COENZYME A DIPHOSPHATASE NUDT8"/>
    <property type="match status" value="1"/>
</dbReference>
<evidence type="ECO:0000259" key="7">
    <source>
        <dbReference type="PROSITE" id="PS51462"/>
    </source>
</evidence>
<dbReference type="Proteomes" id="UP000318055">
    <property type="component" value="Chromosome"/>
</dbReference>
<evidence type="ECO:0000256" key="5">
    <source>
        <dbReference type="ARBA" id="ARBA00022842"/>
    </source>
</evidence>
<comment type="cofactor">
    <cofactor evidence="2">
        <name>Mg(2+)</name>
        <dbReference type="ChEBI" id="CHEBI:18420"/>
    </cofactor>
</comment>
<dbReference type="Pfam" id="PF00293">
    <property type="entry name" value="NUDIX"/>
    <property type="match status" value="1"/>
</dbReference>
<reference evidence="8 9" key="1">
    <citation type="submission" date="2019-07" db="EMBL/GenBank/DDBJ databases">
        <title>Sphingomonas alkalisoli sp. nov., isolated from rhizosphere soil of Suaedae salsa.</title>
        <authorList>
            <person name="Zhang H."/>
            <person name="Xu L."/>
            <person name="Zhang J.-X."/>
            <person name="Sun J.-Q."/>
        </authorList>
    </citation>
    <scope>NUCLEOTIDE SEQUENCE [LARGE SCALE GENOMIC DNA]</scope>
    <source>
        <strain evidence="8 9">XS-10</strain>
    </source>
</reference>
<proteinExistence type="predicted"/>
<dbReference type="GO" id="GO:0010945">
    <property type="term" value="F:coenzyme A diphosphatase activity"/>
    <property type="evidence" value="ECO:0007669"/>
    <property type="project" value="InterPro"/>
</dbReference>
<sequence>MTLADRLRTALDAEHETAPVLLAGDERDPGPEANGVPTPAAVLVAVTDRAEPGLILTQRTDTLRRHAGQIAFPGGRIDPQDDGAIAAALREAEEEIGLARDAVQLVGTADRYRTVTGFEVQPVLGVIPPDLALRPQPEEVAAIFEAPLAYLLDPANHVEASVEWQGRERHYYEIMWQDFRIWGATAAMLVNLSRRLRLSDWGSA</sequence>
<feature type="domain" description="Nudix hydrolase" evidence="7">
    <location>
        <begin position="37"/>
        <end position="167"/>
    </location>
</feature>
<dbReference type="InterPro" id="IPR000086">
    <property type="entry name" value="NUDIX_hydrolase_dom"/>
</dbReference>
<keyword evidence="3" id="KW-0479">Metal-binding</keyword>
<protein>
    <submittedName>
        <fullName evidence="8">CoA pyrophosphatase</fullName>
    </submittedName>
</protein>
<evidence type="ECO:0000313" key="8">
    <source>
        <dbReference type="EMBL" id="QDX26605.1"/>
    </source>
</evidence>
<dbReference type="GO" id="GO:0046872">
    <property type="term" value="F:metal ion binding"/>
    <property type="evidence" value="ECO:0007669"/>
    <property type="project" value="UniProtKB-KW"/>
</dbReference>
<evidence type="ECO:0000256" key="3">
    <source>
        <dbReference type="ARBA" id="ARBA00022723"/>
    </source>
</evidence>
<dbReference type="SUPFAM" id="SSF55811">
    <property type="entry name" value="Nudix"/>
    <property type="match status" value="1"/>
</dbReference>
<evidence type="ECO:0000313" key="9">
    <source>
        <dbReference type="Proteomes" id="UP000318055"/>
    </source>
</evidence>
<accession>A0A518RGM4</accession>
<dbReference type="EMBL" id="CP042239">
    <property type="protein sequence ID" value="QDX26605.1"/>
    <property type="molecule type" value="Genomic_DNA"/>
</dbReference>
<dbReference type="KEGG" id="ssua:FPZ54_11615"/>
<keyword evidence="5" id="KW-0460">Magnesium</keyword>
<dbReference type="InterPro" id="IPR015797">
    <property type="entry name" value="NUDIX_hydrolase-like_dom_sf"/>
</dbReference>
<evidence type="ECO:0000256" key="4">
    <source>
        <dbReference type="ARBA" id="ARBA00022801"/>
    </source>
</evidence>
<dbReference type="RefSeq" id="WP_145847394.1">
    <property type="nucleotide sequence ID" value="NZ_CP042239.1"/>
</dbReference>
<dbReference type="PROSITE" id="PS51462">
    <property type="entry name" value="NUDIX"/>
    <property type="match status" value="1"/>
</dbReference>
<dbReference type="Gene3D" id="3.90.79.10">
    <property type="entry name" value="Nucleoside Triphosphate Pyrophosphohydrolase"/>
    <property type="match status" value="1"/>
</dbReference>
<keyword evidence="4" id="KW-0378">Hydrolase</keyword>
<dbReference type="NCBIfam" id="NF007980">
    <property type="entry name" value="PRK10707.1"/>
    <property type="match status" value="1"/>
</dbReference>
<dbReference type="CDD" id="cd03426">
    <property type="entry name" value="NUDIX_CoAse_Nudt7"/>
    <property type="match status" value="1"/>
</dbReference>
<gene>
    <name evidence="8" type="ORF">FPZ54_11615</name>
</gene>